<keyword evidence="3" id="KW-0808">Transferase</keyword>
<keyword evidence="5" id="KW-0902">Two-component regulatory system</keyword>
<evidence type="ECO:0000313" key="7">
    <source>
        <dbReference type="EMBL" id="OQX16478.1"/>
    </source>
</evidence>
<protein>
    <recommendedName>
        <fullName evidence="2">histidine kinase</fullName>
        <ecNumber evidence="2">2.7.13.3</ecNumber>
    </recommendedName>
</protein>
<feature type="transmembrane region" description="Helical" evidence="6">
    <location>
        <begin position="240"/>
        <end position="258"/>
    </location>
</feature>
<dbReference type="EC" id="2.7.13.3" evidence="2"/>
<dbReference type="Gene3D" id="3.30.565.10">
    <property type="entry name" value="Histidine kinase-like ATPase, C-terminal domain"/>
    <property type="match status" value="1"/>
</dbReference>
<feature type="transmembrane region" description="Helical" evidence="6">
    <location>
        <begin position="209"/>
        <end position="228"/>
    </location>
</feature>
<dbReference type="SUPFAM" id="SSF55874">
    <property type="entry name" value="ATPase domain of HSP90 chaperone/DNA topoisomerase II/histidine kinase"/>
    <property type="match status" value="1"/>
</dbReference>
<evidence type="ECO:0000256" key="1">
    <source>
        <dbReference type="ARBA" id="ARBA00000085"/>
    </source>
</evidence>
<feature type="transmembrane region" description="Helical" evidence="6">
    <location>
        <begin position="392"/>
        <end position="408"/>
    </location>
</feature>
<proteinExistence type="predicted"/>
<evidence type="ECO:0000256" key="4">
    <source>
        <dbReference type="ARBA" id="ARBA00022777"/>
    </source>
</evidence>
<dbReference type="Gene3D" id="1.20.5.1930">
    <property type="match status" value="1"/>
</dbReference>
<evidence type="ECO:0000256" key="3">
    <source>
        <dbReference type="ARBA" id="ARBA00022679"/>
    </source>
</evidence>
<dbReference type="Proteomes" id="UP000192491">
    <property type="component" value="Unassembled WGS sequence"/>
</dbReference>
<feature type="transmembrane region" description="Helical" evidence="6">
    <location>
        <begin position="145"/>
        <end position="165"/>
    </location>
</feature>
<dbReference type="GO" id="GO:0004673">
    <property type="term" value="F:protein histidine kinase activity"/>
    <property type="evidence" value="ECO:0007669"/>
    <property type="project" value="UniProtKB-EC"/>
</dbReference>
<comment type="caution">
    <text evidence="7">The sequence shown here is derived from an EMBL/GenBank/DDBJ whole genome shotgun (WGS) entry which is preliminary data.</text>
</comment>
<dbReference type="AlphaFoldDB" id="A0A1Y1QY40"/>
<reference evidence="7 8" key="1">
    <citation type="submission" date="2017-01" db="EMBL/GenBank/DDBJ databases">
        <title>Novel large sulfur bacteria in the metagenomes of groundwater-fed chemosynthetic microbial mats in the Lake Huron basin.</title>
        <authorList>
            <person name="Sharrar A.M."/>
            <person name="Flood B.E."/>
            <person name="Bailey J.V."/>
            <person name="Jones D.S."/>
            <person name="Biddanda B."/>
            <person name="Ruberg S.A."/>
            <person name="Marcus D.N."/>
            <person name="Dick G.J."/>
        </authorList>
    </citation>
    <scope>NUCLEOTIDE SEQUENCE [LARGE SCALE GENOMIC DNA]</scope>
    <source>
        <strain evidence="7">A8</strain>
    </source>
</reference>
<feature type="transmembrane region" description="Helical" evidence="6">
    <location>
        <begin position="365"/>
        <end position="386"/>
    </location>
</feature>
<keyword evidence="4" id="KW-0418">Kinase</keyword>
<evidence type="ECO:0000256" key="2">
    <source>
        <dbReference type="ARBA" id="ARBA00012438"/>
    </source>
</evidence>
<evidence type="ECO:0000256" key="5">
    <source>
        <dbReference type="ARBA" id="ARBA00023012"/>
    </source>
</evidence>
<gene>
    <name evidence="7" type="ORF">BWK73_03510</name>
</gene>
<organism evidence="7 8">
    <name type="scientific">Thiothrix lacustris</name>
    <dbReference type="NCBI Taxonomy" id="525917"/>
    <lineage>
        <taxon>Bacteria</taxon>
        <taxon>Pseudomonadati</taxon>
        <taxon>Pseudomonadota</taxon>
        <taxon>Gammaproteobacteria</taxon>
        <taxon>Thiotrichales</taxon>
        <taxon>Thiotrichaceae</taxon>
        <taxon>Thiothrix</taxon>
    </lineage>
</organism>
<feature type="transmembrane region" description="Helical" evidence="6">
    <location>
        <begin position="177"/>
        <end position="197"/>
    </location>
</feature>
<dbReference type="EMBL" id="MTEJ01000004">
    <property type="protein sequence ID" value="OQX16478.1"/>
    <property type="molecule type" value="Genomic_DNA"/>
</dbReference>
<comment type="catalytic activity">
    <reaction evidence="1">
        <text>ATP + protein L-histidine = ADP + protein N-phospho-L-histidine.</text>
        <dbReference type="EC" id="2.7.13.3"/>
    </reaction>
</comment>
<accession>A0A1Y1QY40</accession>
<keyword evidence="6" id="KW-0812">Transmembrane</keyword>
<feature type="transmembrane region" description="Helical" evidence="6">
    <location>
        <begin position="299"/>
        <end position="324"/>
    </location>
</feature>
<dbReference type="PANTHER" id="PTHR24421">
    <property type="entry name" value="NITRATE/NITRITE SENSOR PROTEIN NARX-RELATED"/>
    <property type="match status" value="1"/>
</dbReference>
<evidence type="ECO:0000256" key="6">
    <source>
        <dbReference type="SAM" id="Phobius"/>
    </source>
</evidence>
<sequence length="725" mass="80302">MSKAILTPANVLLAVLLFVAFAQMTAVYLLMQTPWTGINAVAGTLPDTVVVESIDADSPAAGKLPVGTVLTGVQTAQGLLKLAPLLYDFPPLSPATFAQLDAFYQRQATLHRAFTDPVGVTFVTVTGENVTLTPLLYTPLSALPLTFWLLSLINLISPLVGVLVWTYRPNQQASALLLMHGLFYYLFVMGGVCVVASEFYLPPEILQQVLLLQVAGIGIAAPLMVLILCYAPSPLVRGNWLLWLTLGGSALTIVNYHYHWFESPGHMYYSQHPLIYIGASIAIILQWRRTRQQPVERAALLVLATSFMLPSTLIVAIHVIPILFGKLPLVGNTIILMLFLLIAVGLAVGILRYRLFDIEFWWLKSLLWLLGGCLVAAIDLSVTALFQLSDSYALGISVIIAGFLYFPLRQWLLGKVIPAEKQNLQDFLPAFSSSLSDAVSQDTFEQRWLESLQQRFHPLHLEPLPETITHTQLSDNGLHLQIPSLDNTRSYRLSGKQRAARLFHKTDVKNTESLLTVARMASNASEMRQQAIMEERRRIMHDLHDSLGSKLLTLTHQLPDPNHKESAKQALMTLRDTIRLSLKTTPLRLEDHLADWRAEIAERADAAGVTLHWQQTGDASIHALTPKLVLEITQLLRETVSNALKHAAPAQLSLRFQMDASTLQILVGNDGRVSDPATWNAGTGLGSIQTRIARLGGDVRFELRDKPKLHNRVVLRIPLQSPQGL</sequence>
<dbReference type="PANTHER" id="PTHR24421:SF10">
    <property type="entry name" value="NITRATE_NITRITE SENSOR PROTEIN NARQ"/>
    <property type="match status" value="1"/>
</dbReference>
<evidence type="ECO:0000313" key="8">
    <source>
        <dbReference type="Proteomes" id="UP000192491"/>
    </source>
</evidence>
<name>A0A1Y1QY40_9GAMM</name>
<keyword evidence="6" id="KW-0472">Membrane</keyword>
<feature type="transmembrane region" description="Helical" evidence="6">
    <location>
        <begin position="270"/>
        <end position="287"/>
    </location>
</feature>
<dbReference type="GO" id="GO:0000160">
    <property type="term" value="P:phosphorelay signal transduction system"/>
    <property type="evidence" value="ECO:0007669"/>
    <property type="project" value="UniProtKB-KW"/>
</dbReference>
<feature type="transmembrane region" description="Helical" evidence="6">
    <location>
        <begin position="330"/>
        <end position="353"/>
    </location>
</feature>
<keyword evidence="6" id="KW-1133">Transmembrane helix</keyword>
<dbReference type="InterPro" id="IPR050482">
    <property type="entry name" value="Sensor_HK_TwoCompSys"/>
</dbReference>
<dbReference type="InterPro" id="IPR036890">
    <property type="entry name" value="HATPase_C_sf"/>
</dbReference>